<dbReference type="SUPFAM" id="SSF53697">
    <property type="entry name" value="SIS domain"/>
    <property type="match status" value="1"/>
</dbReference>
<dbReference type="Proteomes" id="UP000003157">
    <property type="component" value="Unassembled WGS sequence"/>
</dbReference>
<evidence type="ECO:0000313" key="2">
    <source>
        <dbReference type="EMBL" id="EFW05548.1"/>
    </source>
</evidence>
<dbReference type="InterPro" id="IPR001347">
    <property type="entry name" value="SIS_dom"/>
</dbReference>
<comment type="caution">
    <text evidence="2">The sequence shown here is derived from an EMBL/GenBank/DDBJ whole genome shotgun (WGS) entry which is preliminary data.</text>
</comment>
<dbReference type="STRING" id="100884.GCA_000269565_03035"/>
<organism evidence="2 3">
    <name type="scientific">Coprobacillus cateniformis</name>
    <dbReference type="NCBI Taxonomy" id="100884"/>
    <lineage>
        <taxon>Bacteria</taxon>
        <taxon>Bacillati</taxon>
        <taxon>Bacillota</taxon>
        <taxon>Erysipelotrichia</taxon>
        <taxon>Erysipelotrichales</taxon>
        <taxon>Coprobacillaceae</taxon>
        <taxon>Coprobacillus</taxon>
    </lineage>
</organism>
<dbReference type="Gene3D" id="3.40.50.10490">
    <property type="entry name" value="Glucose-6-phosphate isomerase like protein, domain 1"/>
    <property type="match status" value="1"/>
</dbReference>
<accession>E7G8V5</accession>
<dbReference type="GeneID" id="78230833"/>
<feature type="domain" description="SIS" evidence="1">
    <location>
        <begin position="116"/>
        <end position="250"/>
    </location>
</feature>
<dbReference type="OrthoDB" id="1649815at2"/>
<keyword evidence="3" id="KW-1185">Reference proteome</keyword>
<sequence length="250" mass="29853">MDIVISRILKYLNGCLDNDHMYQIGLFIVRHYVDMEDYSLERLMKEGQFSEAEVLDFCVHLGFHTYEDFQEQLLADYMLRISQIRARMLGTSAEQMLEQLDISYSRDELVQTLETICEYIFKHRRVIIIGALYPMSIAVDFQTDFITFGKEVIEFHHFDKDFRFQEEDLVMFISATGRTLDAYIKENKDLNICDANIVLMTQNVKYRNFENICADYVIQVPGKFDGIQFNYQIMLLFDILRIYYYQKYYI</sequence>
<dbReference type="PROSITE" id="PS51464">
    <property type="entry name" value="SIS"/>
    <property type="match status" value="1"/>
</dbReference>
<dbReference type="Gene3D" id="1.10.10.10">
    <property type="entry name" value="Winged helix-like DNA-binding domain superfamily/Winged helix DNA-binding domain"/>
    <property type="match status" value="1"/>
</dbReference>
<dbReference type="GO" id="GO:1901135">
    <property type="term" value="P:carbohydrate derivative metabolic process"/>
    <property type="evidence" value="ECO:0007669"/>
    <property type="project" value="InterPro"/>
</dbReference>
<evidence type="ECO:0000313" key="3">
    <source>
        <dbReference type="Proteomes" id="UP000003157"/>
    </source>
</evidence>
<gene>
    <name evidence="2" type="ORF">HMPREF9488_01193</name>
</gene>
<protein>
    <recommendedName>
        <fullName evidence="1">SIS domain-containing protein</fullName>
    </recommendedName>
</protein>
<dbReference type="AlphaFoldDB" id="E7G8V5"/>
<proteinExistence type="predicted"/>
<evidence type="ECO:0000259" key="1">
    <source>
        <dbReference type="PROSITE" id="PS51464"/>
    </source>
</evidence>
<dbReference type="EMBL" id="ADKX01000022">
    <property type="protein sequence ID" value="EFW05548.1"/>
    <property type="molecule type" value="Genomic_DNA"/>
</dbReference>
<name>E7G8V5_9FIRM</name>
<dbReference type="RefSeq" id="WP_008788309.1">
    <property type="nucleotide sequence ID" value="NZ_AKCB01000002.1"/>
</dbReference>
<dbReference type="eggNOG" id="ENOG5030EES">
    <property type="taxonomic scope" value="Bacteria"/>
</dbReference>
<dbReference type="InterPro" id="IPR046348">
    <property type="entry name" value="SIS_dom_sf"/>
</dbReference>
<dbReference type="InterPro" id="IPR036388">
    <property type="entry name" value="WH-like_DNA-bd_sf"/>
</dbReference>
<reference evidence="2 3" key="1">
    <citation type="submission" date="2010-12" db="EMBL/GenBank/DDBJ databases">
        <title>The Genome Sequence of Coprobacillus sp. strain 29_1.</title>
        <authorList>
            <consortium name="The Broad Institute Genome Sequencing Platform"/>
            <person name="Earl A."/>
            <person name="Ward D."/>
            <person name="Feldgarden M."/>
            <person name="Gevers D."/>
            <person name="Daigneault M."/>
            <person name="Sibley C.D."/>
            <person name="White A."/>
            <person name="Strauss J."/>
            <person name="Allen-Vercoe E."/>
            <person name="Young S.K."/>
            <person name="Zeng Q."/>
            <person name="Gargeya S."/>
            <person name="Fitzgerald M."/>
            <person name="Haas B."/>
            <person name="Abouelleil A."/>
            <person name="Alvarado L."/>
            <person name="Arachchi H.M."/>
            <person name="Berlin A."/>
            <person name="Brown A."/>
            <person name="Chapman S.B."/>
            <person name="Chen Z."/>
            <person name="Dunbar C."/>
            <person name="Freedman E."/>
            <person name="Gearin G."/>
            <person name="Gellesch M."/>
            <person name="Goldberg J."/>
            <person name="Griggs A."/>
            <person name="Gujja S."/>
            <person name="Heilman E."/>
            <person name="Heiman D."/>
            <person name="Howarth C."/>
            <person name="Larson L."/>
            <person name="Lui A."/>
            <person name="MacDonald P.J.P."/>
            <person name="Mehta T."/>
            <person name="Montmayeur A."/>
            <person name="Murphy C."/>
            <person name="Neiman D."/>
            <person name="Pearson M."/>
            <person name="Priest M."/>
            <person name="Roberts A."/>
            <person name="Saif S."/>
            <person name="Shea T."/>
            <person name="Shenoy N."/>
            <person name="Sisk P."/>
            <person name="Stolte C."/>
            <person name="Sykes S."/>
            <person name="White J."/>
            <person name="Yandava C."/>
            <person name="Nusbaum C."/>
            <person name="Birren B."/>
        </authorList>
    </citation>
    <scope>NUCLEOTIDE SEQUENCE [LARGE SCALE GENOMIC DNA]</scope>
    <source>
        <strain evidence="2 3">29_1</strain>
    </source>
</reference>
<dbReference type="HOGENOM" id="CLU_1109942_0_0_9"/>
<dbReference type="GO" id="GO:0097367">
    <property type="term" value="F:carbohydrate derivative binding"/>
    <property type="evidence" value="ECO:0007669"/>
    <property type="project" value="InterPro"/>
</dbReference>